<feature type="transmembrane region" description="Helical" evidence="1">
    <location>
        <begin position="387"/>
        <end position="405"/>
    </location>
</feature>
<feature type="transmembrane region" description="Helical" evidence="1">
    <location>
        <begin position="277"/>
        <end position="296"/>
    </location>
</feature>
<keyword evidence="1" id="KW-1133">Transmembrane helix</keyword>
<dbReference type="AlphaFoldDB" id="A0A368JEU7"/>
<feature type="transmembrane region" description="Helical" evidence="1">
    <location>
        <begin position="190"/>
        <end position="211"/>
    </location>
</feature>
<evidence type="ECO:0000313" key="3">
    <source>
        <dbReference type="Proteomes" id="UP000253383"/>
    </source>
</evidence>
<organism evidence="2 3">
    <name type="scientific">Larkinella punicea</name>
    <dbReference type="NCBI Taxonomy" id="2315727"/>
    <lineage>
        <taxon>Bacteria</taxon>
        <taxon>Pseudomonadati</taxon>
        <taxon>Bacteroidota</taxon>
        <taxon>Cytophagia</taxon>
        <taxon>Cytophagales</taxon>
        <taxon>Spirosomataceae</taxon>
        <taxon>Larkinella</taxon>
    </lineage>
</organism>
<dbReference type="OrthoDB" id="919187at2"/>
<proteinExistence type="predicted"/>
<accession>A0A368JEU7</accession>
<keyword evidence="3" id="KW-1185">Reference proteome</keyword>
<feature type="transmembrane region" description="Helical" evidence="1">
    <location>
        <begin position="349"/>
        <end position="367"/>
    </location>
</feature>
<feature type="transmembrane region" description="Helical" evidence="1">
    <location>
        <begin position="89"/>
        <end position="107"/>
    </location>
</feature>
<name>A0A368JEU7_9BACT</name>
<feature type="transmembrane region" description="Helical" evidence="1">
    <location>
        <begin position="166"/>
        <end position="183"/>
    </location>
</feature>
<dbReference type="Proteomes" id="UP000253383">
    <property type="component" value="Unassembled WGS sequence"/>
</dbReference>
<evidence type="ECO:0000313" key="2">
    <source>
        <dbReference type="EMBL" id="RCR66199.1"/>
    </source>
</evidence>
<protein>
    <recommendedName>
        <fullName evidence="4">DUF2029 domain-containing protein</fullName>
    </recommendedName>
</protein>
<feature type="transmembrane region" description="Helical" evidence="1">
    <location>
        <begin position="308"/>
        <end position="337"/>
    </location>
</feature>
<feature type="transmembrane region" description="Helical" evidence="1">
    <location>
        <begin position="39"/>
        <end position="59"/>
    </location>
</feature>
<comment type="caution">
    <text evidence="2">The sequence shown here is derived from an EMBL/GenBank/DDBJ whole genome shotgun (WGS) entry which is preliminary data.</text>
</comment>
<keyword evidence="1" id="KW-0472">Membrane</keyword>
<sequence length="430" mass="49729">MFIVYAKAATAFLLSAVLLVAWFKRPVLESFLDEKKVPWLLIFWVLLRLVPFVVIYIFFDFSPQSDVANYYYPIGISAKLREIPYRDVLNPYSPFYGFWMEIPLIFWDNTRSLVLFLTLIELVAVWLTYRTYEDVMPRAERLFRVLFYMMLPVPFVMSILSGQEDVALWIFALLAIVALQRDGNAYLCGLLLALGILSTKAVFILIILPFFLLTRRLIPLMAGLATLGIPVLIFLYIKTGSLFIEQPLEEGKYLKAPNWASLLHPFTSGFINAELSVWNYAGLVICLLVGVQVLRLRGNHDYRTYFPLFYIATFSLMTVVQKNAVANYTYLFMLPLVFQMVDFRNRTSVVFLLVFNIAAAVHPSLWWRIGQPYYQTVSEIFSKPVYILEYSIELFIVGYLLYLVVKAQKQLKLAPQLAPILPLRPEPTRM</sequence>
<gene>
    <name evidence="2" type="ORF">DUE52_28005</name>
</gene>
<reference evidence="2 3" key="1">
    <citation type="submission" date="2018-07" db="EMBL/GenBank/DDBJ databases">
        <title>Genome analysis of Larkinella rosea.</title>
        <authorList>
            <person name="Zhou Z."/>
            <person name="Wang G."/>
        </authorList>
    </citation>
    <scope>NUCLEOTIDE SEQUENCE [LARGE SCALE GENOMIC DNA]</scope>
    <source>
        <strain evidence="3">zzj9</strain>
    </source>
</reference>
<dbReference type="RefSeq" id="WP_114409401.1">
    <property type="nucleotide sequence ID" value="NZ_QOWE01000030.1"/>
</dbReference>
<evidence type="ECO:0008006" key="4">
    <source>
        <dbReference type="Google" id="ProtNLM"/>
    </source>
</evidence>
<dbReference type="EMBL" id="QOWE01000030">
    <property type="protein sequence ID" value="RCR66199.1"/>
    <property type="molecule type" value="Genomic_DNA"/>
</dbReference>
<feature type="transmembrane region" description="Helical" evidence="1">
    <location>
        <begin position="113"/>
        <end position="129"/>
    </location>
</feature>
<evidence type="ECO:0000256" key="1">
    <source>
        <dbReference type="SAM" id="Phobius"/>
    </source>
</evidence>
<keyword evidence="1" id="KW-0812">Transmembrane</keyword>
<feature type="transmembrane region" description="Helical" evidence="1">
    <location>
        <begin position="141"/>
        <end position="160"/>
    </location>
</feature>
<feature type="transmembrane region" description="Helical" evidence="1">
    <location>
        <begin position="217"/>
        <end position="237"/>
    </location>
</feature>